<sequence length="671" mass="70013">MALAVAGPAQAATEAQEPRLHVTISGLSPAVLTDGDTVTLSGTVTNRGEQEWTSVQAYLVAPRTPFTTRQQITAAVESGTSYTGERRVDLESIDELGTLAPGATLAFRVRVPFDVLDITGAEGVYPVGVQLLGTAEDGSRSGTAIGRATTFLPSVDAGTTTPTGLVVPFVMPDRRTTSGYVAPLDLVERVSDGGQLRRLLDLARSVPEAGLTVVVDPALLVALDDLANGRRLPEDVTLTDPQRAAAAQARDDLVELGRSVTCWVLGYARPDVLAFAGADDGEIVSGAVDRATITALDRFGLSGRTVTWPTAGGVTESLLAAVRGDGERPVMVQRSALPDWEPRLGSVLLTDTTAGPVPLLVASGLDEGLPGARTVTTVRQRLLAESALSSLERSASATSRADAVAVIDPTWDPGPTTATADLAAAFDPDFVRPVDLETLMTSPRSGYRGDVAGQTRATPVDPAQVRSVAQALEATSSLAALLVDDTRLLQTRSARAAELVSVTWRDHADQGVATARAFARSARSDLTSISVEGPPAVTLSSTEGSFPITVTNGTDDAIEVGLRLSSTNPRLSLPDVDPVTVEAGERRTLTVNVDVGEQSSSTFSAVLLAGDGATFGEPAVFNVRSSRVGAAVWVAMGAATVFVVLALLRRFTTGRRQVRGADLDAPDRRPT</sequence>
<evidence type="ECO:0000313" key="3">
    <source>
        <dbReference type="Proteomes" id="UP001501480"/>
    </source>
</evidence>
<accession>A0ABN2W3A2</accession>
<evidence type="ECO:0000313" key="2">
    <source>
        <dbReference type="EMBL" id="GAA2080412.1"/>
    </source>
</evidence>
<protein>
    <submittedName>
        <fullName evidence="2">DUF6049 family protein</fullName>
    </submittedName>
</protein>
<reference evidence="2 3" key="1">
    <citation type="journal article" date="2019" name="Int. J. Syst. Evol. Microbiol.">
        <title>The Global Catalogue of Microorganisms (GCM) 10K type strain sequencing project: providing services to taxonomists for standard genome sequencing and annotation.</title>
        <authorList>
            <consortium name="The Broad Institute Genomics Platform"/>
            <consortium name="The Broad Institute Genome Sequencing Center for Infectious Disease"/>
            <person name="Wu L."/>
            <person name="Ma J."/>
        </authorList>
    </citation>
    <scope>NUCLEOTIDE SEQUENCE [LARGE SCALE GENOMIC DNA]</scope>
    <source>
        <strain evidence="2 3">JCM 15749</strain>
    </source>
</reference>
<dbReference type="Proteomes" id="UP001501480">
    <property type="component" value="Unassembled WGS sequence"/>
</dbReference>
<comment type="caution">
    <text evidence="2">The sequence shown here is derived from an EMBL/GenBank/DDBJ whole genome shotgun (WGS) entry which is preliminary data.</text>
</comment>
<name>A0ABN2W3A2_9ACTN</name>
<dbReference type="Gene3D" id="2.60.40.10">
    <property type="entry name" value="Immunoglobulins"/>
    <property type="match status" value="1"/>
</dbReference>
<gene>
    <name evidence="2" type="ORF">GCM10009821_20990</name>
</gene>
<feature type="transmembrane region" description="Helical" evidence="1">
    <location>
        <begin position="630"/>
        <end position="648"/>
    </location>
</feature>
<keyword evidence="1" id="KW-0812">Transmembrane</keyword>
<organism evidence="2 3">
    <name type="scientific">Aeromicrobium halocynthiae</name>
    <dbReference type="NCBI Taxonomy" id="560557"/>
    <lineage>
        <taxon>Bacteria</taxon>
        <taxon>Bacillati</taxon>
        <taxon>Actinomycetota</taxon>
        <taxon>Actinomycetes</taxon>
        <taxon>Propionibacteriales</taxon>
        <taxon>Nocardioidaceae</taxon>
        <taxon>Aeromicrobium</taxon>
    </lineage>
</organism>
<keyword evidence="1" id="KW-0472">Membrane</keyword>
<dbReference type="Pfam" id="PF19516">
    <property type="entry name" value="DUF6049"/>
    <property type="match status" value="1"/>
</dbReference>
<dbReference type="InterPro" id="IPR013783">
    <property type="entry name" value="Ig-like_fold"/>
</dbReference>
<proteinExistence type="predicted"/>
<dbReference type="EMBL" id="BAAAPY010000007">
    <property type="protein sequence ID" value="GAA2080412.1"/>
    <property type="molecule type" value="Genomic_DNA"/>
</dbReference>
<keyword evidence="1" id="KW-1133">Transmembrane helix</keyword>
<keyword evidence="3" id="KW-1185">Reference proteome</keyword>
<evidence type="ECO:0000256" key="1">
    <source>
        <dbReference type="SAM" id="Phobius"/>
    </source>
</evidence>
<dbReference type="InterPro" id="IPR046112">
    <property type="entry name" value="DUF6049"/>
</dbReference>